<keyword evidence="3" id="KW-0812">Transmembrane</keyword>
<keyword evidence="9" id="KW-0325">Glycoprotein</keyword>
<dbReference type="HOGENOM" id="CLU_055518_0_0_1"/>
<dbReference type="SUPFAM" id="SSF81321">
    <property type="entry name" value="Family A G protein-coupled receptor-like"/>
    <property type="match status" value="1"/>
</dbReference>
<evidence type="ECO:0000256" key="8">
    <source>
        <dbReference type="ARBA" id="ARBA00023170"/>
    </source>
</evidence>
<feature type="domain" description="G-protein coupled receptors family 1 profile" evidence="11">
    <location>
        <begin position="90"/>
        <end position="385"/>
    </location>
</feature>
<keyword evidence="7" id="KW-1015">Disulfide bond</keyword>
<evidence type="ECO:0000256" key="6">
    <source>
        <dbReference type="ARBA" id="ARBA00023136"/>
    </source>
</evidence>
<keyword evidence="10" id="KW-0807">Transducer</keyword>
<keyword evidence="5" id="KW-0297">G-protein coupled receptor</keyword>
<dbReference type="AlphaFoldDB" id="K1Q0D6"/>
<dbReference type="GO" id="GO:0005886">
    <property type="term" value="C:plasma membrane"/>
    <property type="evidence" value="ECO:0007669"/>
    <property type="project" value="UniProtKB-SubCell"/>
</dbReference>
<gene>
    <name evidence="12" type="ORF">CGI_10005112</name>
</gene>
<evidence type="ECO:0000256" key="3">
    <source>
        <dbReference type="ARBA" id="ARBA00022692"/>
    </source>
</evidence>
<dbReference type="Pfam" id="PF00001">
    <property type="entry name" value="7tm_1"/>
    <property type="match status" value="1"/>
</dbReference>
<dbReference type="GO" id="GO:0004930">
    <property type="term" value="F:G protein-coupled receptor activity"/>
    <property type="evidence" value="ECO:0007669"/>
    <property type="project" value="UniProtKB-KW"/>
</dbReference>
<evidence type="ECO:0000256" key="4">
    <source>
        <dbReference type="ARBA" id="ARBA00022989"/>
    </source>
</evidence>
<dbReference type="InterPro" id="IPR051509">
    <property type="entry name" value="GPCR_Orphan/Phoenixin"/>
</dbReference>
<accession>K1Q0D6</accession>
<organism evidence="12">
    <name type="scientific">Magallana gigas</name>
    <name type="common">Pacific oyster</name>
    <name type="synonym">Crassostrea gigas</name>
    <dbReference type="NCBI Taxonomy" id="29159"/>
    <lineage>
        <taxon>Eukaryota</taxon>
        <taxon>Metazoa</taxon>
        <taxon>Spiralia</taxon>
        <taxon>Lophotrochozoa</taxon>
        <taxon>Mollusca</taxon>
        <taxon>Bivalvia</taxon>
        <taxon>Autobranchia</taxon>
        <taxon>Pteriomorphia</taxon>
        <taxon>Ostreida</taxon>
        <taxon>Ostreoidea</taxon>
        <taxon>Ostreidae</taxon>
        <taxon>Magallana</taxon>
    </lineage>
</organism>
<protein>
    <recommendedName>
        <fullName evidence="11">G-protein coupled receptors family 1 profile domain-containing protein</fullName>
    </recommendedName>
</protein>
<evidence type="ECO:0000256" key="1">
    <source>
        <dbReference type="ARBA" id="ARBA00004651"/>
    </source>
</evidence>
<evidence type="ECO:0000313" key="12">
    <source>
        <dbReference type="EMBL" id="EKC24819.1"/>
    </source>
</evidence>
<dbReference type="InParanoid" id="K1Q0D6"/>
<comment type="subcellular location">
    <subcellularLocation>
        <location evidence="1">Cell membrane</location>
        <topology evidence="1">Multi-pass membrane protein</topology>
    </subcellularLocation>
</comment>
<keyword evidence="6" id="KW-0472">Membrane</keyword>
<dbReference type="PROSITE" id="PS50262">
    <property type="entry name" value="G_PROTEIN_RECEP_F1_2"/>
    <property type="match status" value="1"/>
</dbReference>
<evidence type="ECO:0000256" key="7">
    <source>
        <dbReference type="ARBA" id="ARBA00023157"/>
    </source>
</evidence>
<dbReference type="EMBL" id="JH818327">
    <property type="protein sequence ID" value="EKC24819.1"/>
    <property type="molecule type" value="Genomic_DNA"/>
</dbReference>
<evidence type="ECO:0000256" key="10">
    <source>
        <dbReference type="ARBA" id="ARBA00023224"/>
    </source>
</evidence>
<dbReference type="PANTHER" id="PTHR19268">
    <property type="entry name" value="G PROTEIN-COUPLED RECEPTOR"/>
    <property type="match status" value="1"/>
</dbReference>
<evidence type="ECO:0000259" key="11">
    <source>
        <dbReference type="PROSITE" id="PS50262"/>
    </source>
</evidence>
<dbReference type="PANTHER" id="PTHR19268:SF2">
    <property type="entry name" value="G-PROTEIN COUPLED RECEPTORS FAMILY 1 PROFILE DOMAIN-CONTAINING PROTEIN"/>
    <property type="match status" value="1"/>
</dbReference>
<dbReference type="CDD" id="cd15005">
    <property type="entry name" value="7tmA_SREB-like"/>
    <property type="match status" value="1"/>
</dbReference>
<keyword evidence="4" id="KW-1133">Transmembrane helix</keyword>
<sequence>METFDSLSDKSLSPTAVVDHMEEIQRFVVLMYDKASCNGWVSLNNTVETRHQNSATRLAKGLNLLRSCGIMDSALYVTALTCVLLFGFLGNLLVVVTIARNATFHRAPFFFLLNLSISDLCRCLFCVPFVIASVVQDVGWIHGEVSCIVIAFTNFFFVFNSFITILVIAIDRYVSVAYPYIHKRWLLQGPTSLVLVAIGWFLSGLVSLPPVFGDRSYTFVEEENQCTFQHTSYKHNDTFGFLLVLTAVQFGSFFIYCRIFIFLRHHRRMKPLENPPSMSSNWTFAGPGLQNMFPMAWNGLPLHPIPTITQNLSSASGQIDRIRHRKNEHLTRLFFAVTLCVYLLWSLYCIQSLVLIFSDTVIPKGFRRITTLATFLQVCVSPVTFTFHFRKIVINNIKVYRRRRKHCRQESH</sequence>
<evidence type="ECO:0000256" key="2">
    <source>
        <dbReference type="ARBA" id="ARBA00022475"/>
    </source>
</evidence>
<keyword evidence="8" id="KW-0675">Receptor</keyword>
<name>K1Q0D6_MAGGI</name>
<dbReference type="Gene3D" id="1.20.1070.10">
    <property type="entry name" value="Rhodopsin 7-helix transmembrane proteins"/>
    <property type="match status" value="1"/>
</dbReference>
<reference evidence="12" key="1">
    <citation type="journal article" date="2012" name="Nature">
        <title>The oyster genome reveals stress adaptation and complexity of shell formation.</title>
        <authorList>
            <person name="Zhang G."/>
            <person name="Fang X."/>
            <person name="Guo X."/>
            <person name="Li L."/>
            <person name="Luo R."/>
            <person name="Xu F."/>
            <person name="Yang P."/>
            <person name="Zhang L."/>
            <person name="Wang X."/>
            <person name="Qi H."/>
            <person name="Xiong Z."/>
            <person name="Que H."/>
            <person name="Xie Y."/>
            <person name="Holland P.W."/>
            <person name="Paps J."/>
            <person name="Zhu Y."/>
            <person name="Wu F."/>
            <person name="Chen Y."/>
            <person name="Wang J."/>
            <person name="Peng C."/>
            <person name="Meng J."/>
            <person name="Yang L."/>
            <person name="Liu J."/>
            <person name="Wen B."/>
            <person name="Zhang N."/>
            <person name="Huang Z."/>
            <person name="Zhu Q."/>
            <person name="Feng Y."/>
            <person name="Mount A."/>
            <person name="Hedgecock D."/>
            <person name="Xu Z."/>
            <person name="Liu Y."/>
            <person name="Domazet-Loso T."/>
            <person name="Du Y."/>
            <person name="Sun X."/>
            <person name="Zhang S."/>
            <person name="Liu B."/>
            <person name="Cheng P."/>
            <person name="Jiang X."/>
            <person name="Li J."/>
            <person name="Fan D."/>
            <person name="Wang W."/>
            <person name="Fu W."/>
            <person name="Wang T."/>
            <person name="Wang B."/>
            <person name="Zhang J."/>
            <person name="Peng Z."/>
            <person name="Li Y."/>
            <person name="Li N."/>
            <person name="Wang J."/>
            <person name="Chen M."/>
            <person name="He Y."/>
            <person name="Tan F."/>
            <person name="Song X."/>
            <person name="Zheng Q."/>
            <person name="Huang R."/>
            <person name="Yang H."/>
            <person name="Du X."/>
            <person name="Chen L."/>
            <person name="Yang M."/>
            <person name="Gaffney P.M."/>
            <person name="Wang S."/>
            <person name="Luo L."/>
            <person name="She Z."/>
            <person name="Ming Y."/>
            <person name="Huang W."/>
            <person name="Zhang S."/>
            <person name="Huang B."/>
            <person name="Zhang Y."/>
            <person name="Qu T."/>
            <person name="Ni P."/>
            <person name="Miao G."/>
            <person name="Wang J."/>
            <person name="Wang Q."/>
            <person name="Steinberg C.E."/>
            <person name="Wang H."/>
            <person name="Li N."/>
            <person name="Qian L."/>
            <person name="Zhang G."/>
            <person name="Li Y."/>
            <person name="Yang H."/>
            <person name="Liu X."/>
            <person name="Wang J."/>
            <person name="Yin Y."/>
            <person name="Wang J."/>
        </authorList>
    </citation>
    <scope>NUCLEOTIDE SEQUENCE [LARGE SCALE GENOMIC DNA]</scope>
    <source>
        <strain evidence="12">05x7-T-G4-1.051#20</strain>
    </source>
</reference>
<evidence type="ECO:0000256" key="9">
    <source>
        <dbReference type="ARBA" id="ARBA00023180"/>
    </source>
</evidence>
<dbReference type="InterPro" id="IPR000276">
    <property type="entry name" value="GPCR_Rhodpsn"/>
</dbReference>
<dbReference type="InterPro" id="IPR017452">
    <property type="entry name" value="GPCR_Rhodpsn_7TM"/>
</dbReference>
<dbReference type="PRINTS" id="PR00237">
    <property type="entry name" value="GPCRRHODOPSN"/>
</dbReference>
<evidence type="ECO:0000256" key="5">
    <source>
        <dbReference type="ARBA" id="ARBA00023040"/>
    </source>
</evidence>
<keyword evidence="2" id="KW-1003">Cell membrane</keyword>
<proteinExistence type="predicted"/>